<dbReference type="GO" id="GO:0060271">
    <property type="term" value="P:cilium assembly"/>
    <property type="evidence" value="ECO:0007669"/>
    <property type="project" value="TreeGrafter"/>
</dbReference>
<name>A0AAD3CYX5_9STRA</name>
<dbReference type="Proteomes" id="UP001054902">
    <property type="component" value="Unassembled WGS sequence"/>
</dbReference>
<protein>
    <submittedName>
        <fullName evidence="3">Uncharacterized protein</fullName>
    </submittedName>
</protein>
<evidence type="ECO:0000256" key="1">
    <source>
        <dbReference type="SAM" id="Coils"/>
    </source>
</evidence>
<dbReference type="AlphaFoldDB" id="A0AAD3CYX5"/>
<evidence type="ECO:0000313" key="4">
    <source>
        <dbReference type="Proteomes" id="UP001054902"/>
    </source>
</evidence>
<keyword evidence="1" id="KW-0175">Coiled coil</keyword>
<feature type="compositionally biased region" description="Basic and acidic residues" evidence="2">
    <location>
        <begin position="541"/>
        <end position="553"/>
    </location>
</feature>
<accession>A0AAD3CYX5</accession>
<proteinExistence type="predicted"/>
<sequence length="650" mass="75172">MTPTAVITERSSARELEEEHEGENPDDSSKASSHSWSSNKDDQSIELSLPESFDDTLSALDEFSYIKQSDPKLRLFQAQLHSARNEIQILKREKDATLKFLNGSIEIIPNEIEQIENKSTSSLSLVDIVKLTIYNRTRDKTTEAQNIIQKATNQIEIAKQVELKAENERRLEEQKVQGLQIDLEATRRRYGEVREQITVLQSTMIDLQEKGRTYDALQEKYQSLQLEIGQCQNNLSQREETLLQYKENDLKLQATIKDLERNMHSLELQQSLVDKEKSILRDRAERAEVKVEELEAKLKELGTKSDRLSSEVADIKLNAKVSYDLELSKNVKELKEKYERDLETFRSQSDEAFARESKILVEAKEQALAQLQSATKEIRDLKKELDNSLAERDRSHLELEKSLHNIDSDLKIKSVECTRLQISNEQMEKELFDLRNSMKHLSEELEAHKTMFRTLEKESKFERERLLEDVQRKDEQLEVYFQAQRKEMSTLTSTTTVPINHLHLLDKSSSLSKKCKGLEKEVSHLRHRLKRQAQKSTTSSEMKKLREASIRHEDASSIMEELRKSEASLKHERDQLSRDFYCLLGQYRELATSVEESKIQSISNSESKDDGKVILCTLNDRSIVSPSANNTTEHLLLKHGVHHASKLSSY</sequence>
<evidence type="ECO:0000256" key="2">
    <source>
        <dbReference type="SAM" id="MobiDB-lite"/>
    </source>
</evidence>
<keyword evidence="4" id="KW-1185">Reference proteome</keyword>
<organism evidence="3 4">
    <name type="scientific">Chaetoceros tenuissimus</name>
    <dbReference type="NCBI Taxonomy" id="426638"/>
    <lineage>
        <taxon>Eukaryota</taxon>
        <taxon>Sar</taxon>
        <taxon>Stramenopiles</taxon>
        <taxon>Ochrophyta</taxon>
        <taxon>Bacillariophyta</taxon>
        <taxon>Coscinodiscophyceae</taxon>
        <taxon>Chaetocerotophycidae</taxon>
        <taxon>Chaetocerotales</taxon>
        <taxon>Chaetocerotaceae</taxon>
        <taxon>Chaetoceros</taxon>
    </lineage>
</organism>
<gene>
    <name evidence="3" type="ORF">CTEN210_09605</name>
</gene>
<feature type="coiled-coil region" evidence="1">
    <location>
        <begin position="424"/>
        <end position="458"/>
    </location>
</feature>
<dbReference type="EMBL" id="BLLK01000046">
    <property type="protein sequence ID" value="GFH53129.1"/>
    <property type="molecule type" value="Genomic_DNA"/>
</dbReference>
<dbReference type="InterPro" id="IPR026205">
    <property type="entry name" value="PIBF1"/>
</dbReference>
<dbReference type="PANTHER" id="PTHR18950:SF0">
    <property type="entry name" value="PROGESTERONE IMMUNOMODULATORY BINDING FACTOR 1"/>
    <property type="match status" value="1"/>
</dbReference>
<feature type="region of interest" description="Disordered" evidence="2">
    <location>
        <begin position="1"/>
        <end position="43"/>
    </location>
</feature>
<evidence type="ECO:0000313" key="3">
    <source>
        <dbReference type="EMBL" id="GFH53129.1"/>
    </source>
</evidence>
<comment type="caution">
    <text evidence="3">The sequence shown here is derived from an EMBL/GenBank/DDBJ whole genome shotgun (WGS) entry which is preliminary data.</text>
</comment>
<feature type="region of interest" description="Disordered" evidence="2">
    <location>
        <begin position="528"/>
        <end position="553"/>
    </location>
</feature>
<dbReference type="GO" id="GO:0005815">
    <property type="term" value="C:microtubule organizing center"/>
    <property type="evidence" value="ECO:0007669"/>
    <property type="project" value="TreeGrafter"/>
</dbReference>
<feature type="coiled-coil region" evidence="1">
    <location>
        <begin position="148"/>
        <end position="398"/>
    </location>
</feature>
<reference evidence="3 4" key="1">
    <citation type="journal article" date="2021" name="Sci. Rep.">
        <title>The genome of the diatom Chaetoceros tenuissimus carries an ancient integrated fragment of an extant virus.</title>
        <authorList>
            <person name="Hongo Y."/>
            <person name="Kimura K."/>
            <person name="Takaki Y."/>
            <person name="Yoshida Y."/>
            <person name="Baba S."/>
            <person name="Kobayashi G."/>
            <person name="Nagasaki K."/>
            <person name="Hano T."/>
            <person name="Tomaru Y."/>
        </authorList>
    </citation>
    <scope>NUCLEOTIDE SEQUENCE [LARGE SCALE GENOMIC DNA]</scope>
    <source>
        <strain evidence="3 4">NIES-3715</strain>
    </source>
</reference>
<dbReference type="PANTHER" id="PTHR18950">
    <property type="entry name" value="PROGESTERONE-INDUCED BLOCKING FACTOR 1"/>
    <property type="match status" value="1"/>
</dbReference>